<dbReference type="EMBL" id="JACEFO010001770">
    <property type="protein sequence ID" value="KAF8704936.1"/>
    <property type="molecule type" value="Genomic_DNA"/>
</dbReference>
<protein>
    <recommendedName>
        <fullName evidence="2">DUF1618 domain-containing protein</fullName>
    </recommendedName>
</protein>
<organism evidence="3 4">
    <name type="scientific">Digitaria exilis</name>
    <dbReference type="NCBI Taxonomy" id="1010633"/>
    <lineage>
        <taxon>Eukaryota</taxon>
        <taxon>Viridiplantae</taxon>
        <taxon>Streptophyta</taxon>
        <taxon>Embryophyta</taxon>
        <taxon>Tracheophyta</taxon>
        <taxon>Spermatophyta</taxon>
        <taxon>Magnoliopsida</taxon>
        <taxon>Liliopsida</taxon>
        <taxon>Poales</taxon>
        <taxon>Poaceae</taxon>
        <taxon>PACMAD clade</taxon>
        <taxon>Panicoideae</taxon>
        <taxon>Panicodae</taxon>
        <taxon>Paniceae</taxon>
        <taxon>Anthephorinae</taxon>
        <taxon>Digitaria</taxon>
    </lineage>
</organism>
<dbReference type="AlphaFoldDB" id="A0A835EMP5"/>
<feature type="compositionally biased region" description="Pro residues" evidence="1">
    <location>
        <begin position="41"/>
        <end position="50"/>
    </location>
</feature>
<dbReference type="Pfam" id="PF07762">
    <property type="entry name" value="DUF1618"/>
    <property type="match status" value="1"/>
</dbReference>
<reference evidence="3" key="1">
    <citation type="submission" date="2020-07" db="EMBL/GenBank/DDBJ databases">
        <title>Genome sequence and genetic diversity analysis of an under-domesticated orphan crop, white fonio (Digitaria exilis).</title>
        <authorList>
            <person name="Bennetzen J.L."/>
            <person name="Chen S."/>
            <person name="Ma X."/>
            <person name="Wang X."/>
            <person name="Yssel A.E.J."/>
            <person name="Chaluvadi S.R."/>
            <person name="Johnson M."/>
            <person name="Gangashetty P."/>
            <person name="Hamidou F."/>
            <person name="Sanogo M.D."/>
            <person name="Zwaenepoel A."/>
            <person name="Wallace J."/>
            <person name="Van De Peer Y."/>
            <person name="Van Deynze A."/>
        </authorList>
    </citation>
    <scope>NUCLEOTIDE SEQUENCE</scope>
    <source>
        <tissue evidence="3">Leaves</tissue>
    </source>
</reference>
<keyword evidence="4" id="KW-1185">Reference proteome</keyword>
<dbReference type="PANTHER" id="PTHR33086:SF58">
    <property type="entry name" value="DUF1618 DOMAIN-CONTAINING PROTEIN"/>
    <property type="match status" value="1"/>
</dbReference>
<dbReference type="InterPro" id="IPR011676">
    <property type="entry name" value="DUF1618"/>
</dbReference>
<comment type="caution">
    <text evidence="3">The sequence shown here is derived from an EMBL/GenBank/DDBJ whole genome shotgun (WGS) entry which is preliminary data.</text>
</comment>
<evidence type="ECO:0000313" key="3">
    <source>
        <dbReference type="EMBL" id="KAF8704936.1"/>
    </source>
</evidence>
<sequence>MASETPESSSTREEAEKRKSSEGEMIATGTGSTIAAASDRAPPPPSPPRTASPRVAASEAPESSRSRTSEEAAEREVAEAIAHGTDDLALELQNPPRASYLALPERLLPDARLCGETGSLPYIIAAVPGVLLVRTTDLARGRGAINPIDFLCDVRSGTATRLPAVPAELSTRRLPPRRSLGLVADPRSPGHYVVVQLHRADGKVMGSHGALVCYSTATGQWTVKTLASAPDHKRWGKHGVFAHGGLLCWVDIAYGMVICDPFEEHPNLRLVPRPPGSEKGDGPRSTTLMNQRRCIRRSQGVLRYMEIEGLSYSMWSLVNPAGPTHWKFEHKVPFSKMWAHQSYLNAGLPKNKIPSLALVDHDVVYFFQDAWLFGWNMRAGEITAYEECWVDRNLHDPKFHNSCFLHAWHRGRAATVREHLASSKGTPTDPVF</sequence>
<name>A0A835EMP5_9POAL</name>
<feature type="domain" description="DUF1618" evidence="2">
    <location>
        <begin position="249"/>
        <end position="365"/>
    </location>
</feature>
<feature type="compositionally biased region" description="Low complexity" evidence="1">
    <location>
        <begin position="51"/>
        <end position="61"/>
    </location>
</feature>
<dbReference type="Proteomes" id="UP000636709">
    <property type="component" value="Unassembled WGS sequence"/>
</dbReference>
<feature type="compositionally biased region" description="Basic and acidic residues" evidence="1">
    <location>
        <begin position="10"/>
        <end position="22"/>
    </location>
</feature>
<gene>
    <name evidence="3" type="ORF">HU200_031180</name>
</gene>
<evidence type="ECO:0000259" key="2">
    <source>
        <dbReference type="Pfam" id="PF07762"/>
    </source>
</evidence>
<proteinExistence type="predicted"/>
<feature type="compositionally biased region" description="Basic and acidic residues" evidence="1">
    <location>
        <begin position="62"/>
        <end position="75"/>
    </location>
</feature>
<feature type="compositionally biased region" description="Low complexity" evidence="1">
    <location>
        <begin position="26"/>
        <end position="40"/>
    </location>
</feature>
<evidence type="ECO:0000256" key="1">
    <source>
        <dbReference type="SAM" id="MobiDB-lite"/>
    </source>
</evidence>
<evidence type="ECO:0000313" key="4">
    <source>
        <dbReference type="Proteomes" id="UP000636709"/>
    </source>
</evidence>
<accession>A0A835EMP5</accession>
<dbReference type="PANTHER" id="PTHR33086">
    <property type="entry name" value="OS05G0468200 PROTEIN-RELATED"/>
    <property type="match status" value="1"/>
</dbReference>
<feature type="region of interest" description="Disordered" evidence="1">
    <location>
        <begin position="1"/>
        <end position="75"/>
    </location>
</feature>
<dbReference type="OrthoDB" id="667586at2759"/>